<feature type="transmembrane region" description="Helical" evidence="1">
    <location>
        <begin position="127"/>
        <end position="152"/>
    </location>
</feature>
<feature type="transmembrane region" description="Helical" evidence="1">
    <location>
        <begin position="199"/>
        <end position="218"/>
    </location>
</feature>
<feature type="transmembrane region" description="Helical" evidence="1">
    <location>
        <begin position="224"/>
        <end position="243"/>
    </location>
</feature>
<sequence length="249" mass="25548">MSRPLAWLEANQVALYLGGIAVGAAAGILAPAAAPAASIATTPALALLLFATPALMLLQFALLPLYLALFGAGELAADLDPRPFVDAFVFIIAVPLAAAWAVQAAARARAVRVRRPAERISRGANAAMVPLMVLVLAVVVASQIAGIGVSAVELLRLVPLYAAFLIAMVVVGLGATRIARLDARSARAVVFSGATRNSLVVLPLALALPVGFELAPLAVVTQTLVELVGMIVLVKLVPALLPVRGRPIA</sequence>
<dbReference type="EMBL" id="CP035491">
    <property type="protein sequence ID" value="QAY74056.1"/>
    <property type="molecule type" value="Genomic_DNA"/>
</dbReference>
<dbReference type="Gene3D" id="1.20.1530.20">
    <property type="match status" value="1"/>
</dbReference>
<dbReference type="AlphaFoldDB" id="A0A4P6FE48"/>
<evidence type="ECO:0000256" key="1">
    <source>
        <dbReference type="SAM" id="Phobius"/>
    </source>
</evidence>
<keyword evidence="1" id="KW-0812">Transmembrane</keyword>
<dbReference type="KEGG" id="agf:ET445_12625"/>
<reference evidence="2 3" key="1">
    <citation type="submission" date="2019-01" db="EMBL/GenBank/DDBJ databases">
        <title>Genome sequencing of strain FW100M-8.</title>
        <authorList>
            <person name="Heo J."/>
            <person name="Kim S.-J."/>
            <person name="Kim J.-S."/>
            <person name="Hong S.-B."/>
            <person name="Kwon S.-W."/>
        </authorList>
    </citation>
    <scope>NUCLEOTIDE SEQUENCE [LARGE SCALE GENOMIC DNA]</scope>
    <source>
        <strain evidence="2 3">FW100M-8</strain>
    </source>
</reference>
<accession>A0A4P6FE48</accession>
<feature type="transmembrane region" description="Helical" evidence="1">
    <location>
        <begin position="13"/>
        <end position="33"/>
    </location>
</feature>
<proteinExistence type="predicted"/>
<dbReference type="Proteomes" id="UP000291259">
    <property type="component" value="Chromosome"/>
</dbReference>
<dbReference type="InterPro" id="IPR038770">
    <property type="entry name" value="Na+/solute_symporter_sf"/>
</dbReference>
<feature type="transmembrane region" description="Helical" evidence="1">
    <location>
        <begin position="87"/>
        <end position="106"/>
    </location>
</feature>
<evidence type="ECO:0000313" key="3">
    <source>
        <dbReference type="Proteomes" id="UP000291259"/>
    </source>
</evidence>
<protein>
    <recommendedName>
        <fullName evidence="4">Arsenic resistance protein</fullName>
    </recommendedName>
</protein>
<name>A0A4P6FE48_9MICO</name>
<feature type="transmembrane region" description="Helical" evidence="1">
    <location>
        <begin position="45"/>
        <end position="67"/>
    </location>
</feature>
<keyword evidence="1" id="KW-0472">Membrane</keyword>
<feature type="transmembrane region" description="Helical" evidence="1">
    <location>
        <begin position="158"/>
        <end position="179"/>
    </location>
</feature>
<evidence type="ECO:0008006" key="4">
    <source>
        <dbReference type="Google" id="ProtNLM"/>
    </source>
</evidence>
<dbReference type="OrthoDB" id="3254016at2"/>
<evidence type="ECO:0000313" key="2">
    <source>
        <dbReference type="EMBL" id="QAY74056.1"/>
    </source>
</evidence>
<keyword evidence="3" id="KW-1185">Reference proteome</keyword>
<gene>
    <name evidence="2" type="ORF">ET445_12625</name>
</gene>
<dbReference type="RefSeq" id="WP_129191604.1">
    <property type="nucleotide sequence ID" value="NZ_CP035491.1"/>
</dbReference>
<keyword evidence="1" id="KW-1133">Transmembrane helix</keyword>
<organism evidence="2 3">
    <name type="scientific">Agromyces protaetiae</name>
    <dbReference type="NCBI Taxonomy" id="2509455"/>
    <lineage>
        <taxon>Bacteria</taxon>
        <taxon>Bacillati</taxon>
        <taxon>Actinomycetota</taxon>
        <taxon>Actinomycetes</taxon>
        <taxon>Micrococcales</taxon>
        <taxon>Microbacteriaceae</taxon>
        <taxon>Agromyces</taxon>
    </lineage>
</organism>